<dbReference type="VEuPathDB" id="TrichDB:TVAG_449840"/>
<proteinExistence type="predicted"/>
<gene>
    <name evidence="2" type="ORF">TVAG_449840</name>
</gene>
<reference evidence="2" key="2">
    <citation type="journal article" date="2007" name="Science">
        <title>Draft genome sequence of the sexually transmitted pathogen Trichomonas vaginalis.</title>
        <authorList>
            <person name="Carlton J.M."/>
            <person name="Hirt R.P."/>
            <person name="Silva J.C."/>
            <person name="Delcher A.L."/>
            <person name="Schatz M."/>
            <person name="Zhao Q."/>
            <person name="Wortman J.R."/>
            <person name="Bidwell S.L."/>
            <person name="Alsmark U.C.M."/>
            <person name="Besteiro S."/>
            <person name="Sicheritz-Ponten T."/>
            <person name="Noel C.J."/>
            <person name="Dacks J.B."/>
            <person name="Foster P.G."/>
            <person name="Simillion C."/>
            <person name="Van de Peer Y."/>
            <person name="Miranda-Saavedra D."/>
            <person name="Barton G.J."/>
            <person name="Westrop G.D."/>
            <person name="Mueller S."/>
            <person name="Dessi D."/>
            <person name="Fiori P.L."/>
            <person name="Ren Q."/>
            <person name="Paulsen I."/>
            <person name="Zhang H."/>
            <person name="Bastida-Corcuera F.D."/>
            <person name="Simoes-Barbosa A."/>
            <person name="Brown M.T."/>
            <person name="Hayes R.D."/>
            <person name="Mukherjee M."/>
            <person name="Okumura C.Y."/>
            <person name="Schneider R."/>
            <person name="Smith A.J."/>
            <person name="Vanacova S."/>
            <person name="Villalvazo M."/>
            <person name="Haas B.J."/>
            <person name="Pertea M."/>
            <person name="Feldblyum T.V."/>
            <person name="Utterback T.R."/>
            <person name="Shu C.L."/>
            <person name="Osoegawa K."/>
            <person name="de Jong P.J."/>
            <person name="Hrdy I."/>
            <person name="Horvathova L."/>
            <person name="Zubacova Z."/>
            <person name="Dolezal P."/>
            <person name="Malik S.B."/>
            <person name="Logsdon J.M. Jr."/>
            <person name="Henze K."/>
            <person name="Gupta A."/>
            <person name="Wang C.C."/>
            <person name="Dunne R.L."/>
            <person name="Upcroft J.A."/>
            <person name="Upcroft P."/>
            <person name="White O."/>
            <person name="Salzberg S.L."/>
            <person name="Tang P."/>
            <person name="Chiu C.-H."/>
            <person name="Lee Y.-S."/>
            <person name="Embley T.M."/>
            <person name="Coombs G.H."/>
            <person name="Mottram J.C."/>
            <person name="Tachezy J."/>
            <person name="Fraser-Liggett C.M."/>
            <person name="Johnson P.J."/>
        </authorList>
    </citation>
    <scope>NUCLEOTIDE SEQUENCE [LARGE SCALE GENOMIC DNA]</scope>
    <source>
        <strain evidence="2">G3</strain>
    </source>
</reference>
<dbReference type="InParanoid" id="A2F4C8"/>
<sequence length="180" mass="20734">MVKATLYFHISGFIFTDSTYVGSTLEYHIISPEKNLTKKYEIDYKVAEHCSKSYNLTTFDVTNAKLIIKLVRKSIFDDEVIGTVNIPFILLPIDVVTLNTLPLIMEDHDVGPVGIRMNLHLTHKQEPYKGTFKEPVLLQMDLSKYLHSNKDKYEQNYIGSTPKSTAHRRRRRNSTVINSI</sequence>
<protein>
    <submittedName>
        <fullName evidence="2">Uncharacterized protein</fullName>
    </submittedName>
</protein>
<keyword evidence="3" id="KW-1185">Reference proteome</keyword>
<evidence type="ECO:0000313" key="2">
    <source>
        <dbReference type="EMBL" id="EAY00248.1"/>
    </source>
</evidence>
<dbReference type="Proteomes" id="UP000001542">
    <property type="component" value="Unassembled WGS sequence"/>
</dbReference>
<organism evidence="2 3">
    <name type="scientific">Trichomonas vaginalis (strain ATCC PRA-98 / G3)</name>
    <dbReference type="NCBI Taxonomy" id="412133"/>
    <lineage>
        <taxon>Eukaryota</taxon>
        <taxon>Metamonada</taxon>
        <taxon>Parabasalia</taxon>
        <taxon>Trichomonadida</taxon>
        <taxon>Trichomonadidae</taxon>
        <taxon>Trichomonas</taxon>
    </lineage>
</organism>
<feature type="region of interest" description="Disordered" evidence="1">
    <location>
        <begin position="156"/>
        <end position="180"/>
    </location>
</feature>
<dbReference type="RefSeq" id="XP_001313177.1">
    <property type="nucleotide sequence ID" value="XM_001313176.1"/>
</dbReference>
<evidence type="ECO:0000313" key="3">
    <source>
        <dbReference type="Proteomes" id="UP000001542"/>
    </source>
</evidence>
<dbReference type="EMBL" id="DS113608">
    <property type="protein sequence ID" value="EAY00248.1"/>
    <property type="molecule type" value="Genomic_DNA"/>
</dbReference>
<reference evidence="2" key="1">
    <citation type="submission" date="2006-10" db="EMBL/GenBank/DDBJ databases">
        <authorList>
            <person name="Amadeo P."/>
            <person name="Zhao Q."/>
            <person name="Wortman J."/>
            <person name="Fraser-Liggett C."/>
            <person name="Carlton J."/>
        </authorList>
    </citation>
    <scope>NUCLEOTIDE SEQUENCE</scope>
    <source>
        <strain evidence="2">G3</strain>
    </source>
</reference>
<accession>A2F4C8</accession>
<evidence type="ECO:0000256" key="1">
    <source>
        <dbReference type="SAM" id="MobiDB-lite"/>
    </source>
</evidence>
<name>A2F4C8_TRIV3</name>
<dbReference type="AlphaFoldDB" id="A2F4C8"/>
<dbReference type="KEGG" id="tva:4758067"/>
<dbReference type="VEuPathDB" id="TrichDB:TVAGG3_0431810"/>